<feature type="domain" description="F-box" evidence="1">
    <location>
        <begin position="7"/>
        <end position="53"/>
    </location>
</feature>
<organism evidence="2 3">
    <name type="scientific">Phascolomyces articulosus</name>
    <dbReference type="NCBI Taxonomy" id="60185"/>
    <lineage>
        <taxon>Eukaryota</taxon>
        <taxon>Fungi</taxon>
        <taxon>Fungi incertae sedis</taxon>
        <taxon>Mucoromycota</taxon>
        <taxon>Mucoromycotina</taxon>
        <taxon>Mucoromycetes</taxon>
        <taxon>Mucorales</taxon>
        <taxon>Lichtheimiaceae</taxon>
        <taxon>Phascolomyces</taxon>
    </lineage>
</organism>
<name>A0AAD5JKD9_9FUNG</name>
<reference evidence="2" key="2">
    <citation type="submission" date="2023-02" db="EMBL/GenBank/DDBJ databases">
        <authorList>
            <consortium name="DOE Joint Genome Institute"/>
            <person name="Mondo S.J."/>
            <person name="Chang Y."/>
            <person name="Wang Y."/>
            <person name="Ahrendt S."/>
            <person name="Andreopoulos W."/>
            <person name="Barry K."/>
            <person name="Beard J."/>
            <person name="Benny G.L."/>
            <person name="Blankenship S."/>
            <person name="Bonito G."/>
            <person name="Cuomo C."/>
            <person name="Desiro A."/>
            <person name="Gervers K.A."/>
            <person name="Hundley H."/>
            <person name="Kuo A."/>
            <person name="LaButti K."/>
            <person name="Lang B.F."/>
            <person name="Lipzen A."/>
            <person name="O'Donnell K."/>
            <person name="Pangilinan J."/>
            <person name="Reynolds N."/>
            <person name="Sandor L."/>
            <person name="Smith M.W."/>
            <person name="Tsang A."/>
            <person name="Grigoriev I.V."/>
            <person name="Stajich J.E."/>
            <person name="Spatafora J.W."/>
        </authorList>
    </citation>
    <scope>NUCLEOTIDE SEQUENCE</scope>
    <source>
        <strain evidence="2">RSA 2281</strain>
    </source>
</reference>
<dbReference type="PROSITE" id="PS50181">
    <property type="entry name" value="FBOX"/>
    <property type="match status" value="1"/>
</dbReference>
<gene>
    <name evidence="2" type="ORF">BDA99DRAFT_530453</name>
</gene>
<accession>A0AAD5JKD9</accession>
<keyword evidence="3" id="KW-1185">Reference proteome</keyword>
<dbReference type="InterPro" id="IPR036047">
    <property type="entry name" value="F-box-like_dom_sf"/>
</dbReference>
<evidence type="ECO:0000313" key="3">
    <source>
        <dbReference type="Proteomes" id="UP001209540"/>
    </source>
</evidence>
<protein>
    <recommendedName>
        <fullName evidence="1">F-box domain-containing protein</fullName>
    </recommendedName>
</protein>
<proteinExistence type="predicted"/>
<dbReference type="Proteomes" id="UP001209540">
    <property type="component" value="Unassembled WGS sequence"/>
</dbReference>
<dbReference type="AlphaFoldDB" id="A0AAD5JKD9"/>
<comment type="caution">
    <text evidence="2">The sequence shown here is derived from an EMBL/GenBank/DDBJ whole genome shotgun (WGS) entry which is preliminary data.</text>
</comment>
<reference evidence="2" key="1">
    <citation type="journal article" date="2022" name="IScience">
        <title>Evolution of zygomycete secretomes and the origins of terrestrial fungal ecologies.</title>
        <authorList>
            <person name="Chang Y."/>
            <person name="Wang Y."/>
            <person name="Mondo S."/>
            <person name="Ahrendt S."/>
            <person name="Andreopoulos W."/>
            <person name="Barry K."/>
            <person name="Beard J."/>
            <person name="Benny G.L."/>
            <person name="Blankenship S."/>
            <person name="Bonito G."/>
            <person name="Cuomo C."/>
            <person name="Desiro A."/>
            <person name="Gervers K.A."/>
            <person name="Hundley H."/>
            <person name="Kuo A."/>
            <person name="LaButti K."/>
            <person name="Lang B.F."/>
            <person name="Lipzen A."/>
            <person name="O'Donnell K."/>
            <person name="Pangilinan J."/>
            <person name="Reynolds N."/>
            <person name="Sandor L."/>
            <person name="Smith M.E."/>
            <person name="Tsang A."/>
            <person name="Grigoriev I.V."/>
            <person name="Stajich J.E."/>
            <person name="Spatafora J.W."/>
        </authorList>
    </citation>
    <scope>NUCLEOTIDE SEQUENCE</scope>
    <source>
        <strain evidence="2">RSA 2281</strain>
    </source>
</reference>
<sequence>MSSSITTPILERLPFEILWHIFSFVSPRERSIARQVSKQLRTLCSHPIFWQKIELNHSSLWSLDDLRTILTPHLDHIRSISIQGVRDDTVRYLLNHCSNLQELRVRRWRTLSDHALKLNQPHKKLRLIALHGQETPYTAIDANALARLMIQLPNLQTLDMVAHAHIHIPTLLKMIQKHPPKTLRSITMPIYHHEQQYDGLSIATDDVEKLLETCPLLEQVFFVPNIGVYCQQVTHHHKLSPMLVHHRQRIIHSI</sequence>
<evidence type="ECO:0000259" key="1">
    <source>
        <dbReference type="PROSITE" id="PS50181"/>
    </source>
</evidence>
<dbReference type="SMART" id="SM00256">
    <property type="entry name" value="FBOX"/>
    <property type="match status" value="1"/>
</dbReference>
<dbReference type="InterPro" id="IPR001810">
    <property type="entry name" value="F-box_dom"/>
</dbReference>
<dbReference type="Gene3D" id="3.80.10.10">
    <property type="entry name" value="Ribonuclease Inhibitor"/>
    <property type="match status" value="1"/>
</dbReference>
<dbReference type="EMBL" id="JAIXMP010000072">
    <property type="protein sequence ID" value="KAI9243445.1"/>
    <property type="molecule type" value="Genomic_DNA"/>
</dbReference>
<dbReference type="SUPFAM" id="SSF81383">
    <property type="entry name" value="F-box domain"/>
    <property type="match status" value="1"/>
</dbReference>
<dbReference type="Pfam" id="PF12937">
    <property type="entry name" value="F-box-like"/>
    <property type="match status" value="1"/>
</dbReference>
<dbReference type="SUPFAM" id="SSF52047">
    <property type="entry name" value="RNI-like"/>
    <property type="match status" value="1"/>
</dbReference>
<evidence type="ECO:0000313" key="2">
    <source>
        <dbReference type="EMBL" id="KAI9243445.1"/>
    </source>
</evidence>
<dbReference type="InterPro" id="IPR032675">
    <property type="entry name" value="LRR_dom_sf"/>
</dbReference>